<feature type="binding site" evidence="8">
    <location>
        <position position="37"/>
    </location>
    <ligand>
        <name>Zn(2+)</name>
        <dbReference type="ChEBI" id="CHEBI:29105"/>
        <note>catalytic</note>
    </ligand>
</feature>
<comment type="caution">
    <text evidence="10">The sequence shown here is derived from an EMBL/GenBank/DDBJ whole genome shotgun (WGS) entry which is preliminary data.</text>
</comment>
<gene>
    <name evidence="10" type="ORF">FBUS_07704</name>
</gene>
<dbReference type="OrthoDB" id="527990at2759"/>
<dbReference type="InterPro" id="IPR001577">
    <property type="entry name" value="Peptidase_M8"/>
</dbReference>
<dbReference type="SUPFAM" id="SSF55486">
    <property type="entry name" value="Metalloproteases ('zincins'), catalytic domain"/>
    <property type="match status" value="1"/>
</dbReference>
<evidence type="ECO:0000313" key="10">
    <source>
        <dbReference type="EMBL" id="KAA0194103.1"/>
    </source>
</evidence>
<keyword evidence="4 9" id="KW-0378">Hydrolase</keyword>
<evidence type="ECO:0000256" key="1">
    <source>
        <dbReference type="ARBA" id="ARBA00005860"/>
    </source>
</evidence>
<evidence type="ECO:0000256" key="8">
    <source>
        <dbReference type="PIRSR" id="PIRSR601577-2"/>
    </source>
</evidence>
<dbReference type="FunFam" id="3.90.132.10:FF:000001">
    <property type="entry name" value="leishmanolysin-like peptidase isoform X2"/>
    <property type="match status" value="1"/>
</dbReference>
<comment type="similarity">
    <text evidence="1 9">Belongs to the peptidase M8 family.</text>
</comment>
<keyword evidence="6 8" id="KW-0482">Metalloprotease</keyword>
<dbReference type="GO" id="GO:0007155">
    <property type="term" value="P:cell adhesion"/>
    <property type="evidence" value="ECO:0007669"/>
    <property type="project" value="InterPro"/>
</dbReference>
<comment type="cofactor">
    <cofactor evidence="8 9">
        <name>Zn(2+)</name>
        <dbReference type="ChEBI" id="CHEBI:29105"/>
    </cofactor>
    <text evidence="8 9">Binds 1 zinc ion per subunit.</text>
</comment>
<evidence type="ECO:0000256" key="9">
    <source>
        <dbReference type="RuleBase" id="RU366077"/>
    </source>
</evidence>
<evidence type="ECO:0000313" key="11">
    <source>
        <dbReference type="Proteomes" id="UP000728185"/>
    </source>
</evidence>
<evidence type="ECO:0000256" key="4">
    <source>
        <dbReference type="ARBA" id="ARBA00022801"/>
    </source>
</evidence>
<accession>A0A8E0S1P4</accession>
<dbReference type="PANTHER" id="PTHR10942:SF0">
    <property type="entry name" value="LEISHMANOLYSIN-LIKE PEPTIDASE"/>
    <property type="match status" value="1"/>
</dbReference>
<dbReference type="PRINTS" id="PR00782">
    <property type="entry name" value="LSHMANOLYSIN"/>
</dbReference>
<sequence>MRTNFWFQAAARAHFACPTLEGVELENQGGAGTSSAHFEKHIVQVSSFCDFLKPDELMSGSIGKSSFVSNLTLSYFQDTGWYEVDYSQADDWQWGKGLGCDFVQKSCYEYWKVKKTALNGNEFSDRLIGILVTSSCKVLCGHVFDSGFRSSNIELQSYGTDSTCFNHDSNAPWKIYQCDSNISRPAVEATCHKVIVLPGYYHYFLRSPCFFFYQYLCSPKDGLVIYLGSKMYQCPLAGGSITVDMATSNQYLSGKIICPPCSFKCSVSVPTDSPLFILSLY</sequence>
<name>A0A8E0S1P4_9TREM</name>
<protein>
    <recommendedName>
        <fullName evidence="7 9">Leishmanolysin-like peptidase</fullName>
        <ecNumber evidence="9">3.4.24.-</ecNumber>
    </recommendedName>
</protein>
<keyword evidence="11" id="KW-1185">Reference proteome</keyword>
<dbReference type="Pfam" id="PF01457">
    <property type="entry name" value="Peptidase_M8"/>
    <property type="match status" value="1"/>
</dbReference>
<dbReference type="GO" id="GO:0016020">
    <property type="term" value="C:membrane"/>
    <property type="evidence" value="ECO:0007669"/>
    <property type="project" value="InterPro"/>
</dbReference>
<proteinExistence type="inferred from homology"/>
<dbReference type="EC" id="3.4.24.-" evidence="9"/>
<dbReference type="Proteomes" id="UP000728185">
    <property type="component" value="Unassembled WGS sequence"/>
</dbReference>
<evidence type="ECO:0000256" key="3">
    <source>
        <dbReference type="ARBA" id="ARBA00022723"/>
    </source>
</evidence>
<dbReference type="GO" id="GO:0005737">
    <property type="term" value="C:cytoplasm"/>
    <property type="evidence" value="ECO:0007669"/>
    <property type="project" value="TreeGrafter"/>
</dbReference>
<dbReference type="Gene3D" id="3.90.132.10">
    <property type="entry name" value="Leishmanolysin , domain 2"/>
    <property type="match status" value="1"/>
</dbReference>
<organism evidence="10 11">
    <name type="scientific">Fasciolopsis buskii</name>
    <dbReference type="NCBI Taxonomy" id="27845"/>
    <lineage>
        <taxon>Eukaryota</taxon>
        <taxon>Metazoa</taxon>
        <taxon>Spiralia</taxon>
        <taxon>Lophotrochozoa</taxon>
        <taxon>Platyhelminthes</taxon>
        <taxon>Trematoda</taxon>
        <taxon>Digenea</taxon>
        <taxon>Plagiorchiida</taxon>
        <taxon>Echinostomata</taxon>
        <taxon>Echinostomatoidea</taxon>
        <taxon>Fasciolidae</taxon>
        <taxon>Fasciolopsis</taxon>
    </lineage>
</organism>
<dbReference type="AlphaFoldDB" id="A0A8E0S1P4"/>
<reference evidence="10" key="1">
    <citation type="submission" date="2019-05" db="EMBL/GenBank/DDBJ databases">
        <title>Annotation for the trematode Fasciolopsis buski.</title>
        <authorList>
            <person name="Choi Y.-J."/>
        </authorList>
    </citation>
    <scope>NUCLEOTIDE SEQUENCE</scope>
    <source>
        <strain evidence="10">HT</strain>
        <tissue evidence="10">Whole worm</tissue>
    </source>
</reference>
<dbReference type="GO" id="GO:0004222">
    <property type="term" value="F:metalloendopeptidase activity"/>
    <property type="evidence" value="ECO:0007669"/>
    <property type="project" value="UniProtKB-UniRule"/>
</dbReference>
<evidence type="ECO:0000256" key="5">
    <source>
        <dbReference type="ARBA" id="ARBA00022833"/>
    </source>
</evidence>
<dbReference type="PANTHER" id="PTHR10942">
    <property type="entry name" value="LEISHMANOLYSIN-LIKE PEPTIDASE"/>
    <property type="match status" value="1"/>
</dbReference>
<dbReference type="GO" id="GO:0006508">
    <property type="term" value="P:proteolysis"/>
    <property type="evidence" value="ECO:0007669"/>
    <property type="project" value="UniProtKB-KW"/>
</dbReference>
<dbReference type="EMBL" id="LUCM01004614">
    <property type="protein sequence ID" value="KAA0194103.1"/>
    <property type="molecule type" value="Genomic_DNA"/>
</dbReference>
<dbReference type="GO" id="GO:0046872">
    <property type="term" value="F:metal ion binding"/>
    <property type="evidence" value="ECO:0007669"/>
    <property type="project" value="UniProtKB-KW"/>
</dbReference>
<keyword evidence="5 8" id="KW-0862">Zinc</keyword>
<evidence type="ECO:0000256" key="2">
    <source>
        <dbReference type="ARBA" id="ARBA00022670"/>
    </source>
</evidence>
<evidence type="ECO:0000256" key="6">
    <source>
        <dbReference type="ARBA" id="ARBA00023049"/>
    </source>
</evidence>
<keyword evidence="2 9" id="KW-0645">Protease</keyword>
<keyword evidence="3 8" id="KW-0479">Metal-binding</keyword>
<evidence type="ECO:0000256" key="7">
    <source>
        <dbReference type="ARBA" id="ARBA00039717"/>
    </source>
</evidence>